<reference evidence="3 4" key="1">
    <citation type="submission" date="2018-05" db="EMBL/GenBank/DDBJ databases">
        <title>Genomic Encyclopedia of Type Strains, Phase IV (KMG-IV): sequencing the most valuable type-strain genomes for metagenomic binning, comparative biology and taxonomic classification.</title>
        <authorList>
            <person name="Goeker M."/>
        </authorList>
    </citation>
    <scope>NUCLEOTIDE SEQUENCE [LARGE SCALE GENOMIC DNA]</scope>
    <source>
        <strain evidence="3 4">DSM 29661</strain>
    </source>
</reference>
<name>A0A318KPC5_9NEIS</name>
<proteinExistence type="inferred from homology"/>
<dbReference type="InterPro" id="IPR038482">
    <property type="entry name" value="Tp34-type_sf"/>
</dbReference>
<evidence type="ECO:0008006" key="5">
    <source>
        <dbReference type="Google" id="ProtNLM"/>
    </source>
</evidence>
<evidence type="ECO:0000256" key="1">
    <source>
        <dbReference type="ARBA" id="ARBA00010013"/>
    </source>
</evidence>
<dbReference type="InterPro" id="IPR018470">
    <property type="entry name" value="Metal-bd_Tp34-typ"/>
</dbReference>
<dbReference type="AlphaFoldDB" id="A0A318KPC5"/>
<comment type="similarity">
    <text evidence="1">Belongs to the UPF0423 family.</text>
</comment>
<evidence type="ECO:0000313" key="3">
    <source>
        <dbReference type="EMBL" id="PXX78372.1"/>
    </source>
</evidence>
<keyword evidence="4" id="KW-1185">Reference proteome</keyword>
<dbReference type="Gene3D" id="2.60.40.2480">
    <property type="entry name" value="Periplasmic metal-binding protein Tp34-type"/>
    <property type="match status" value="1"/>
</dbReference>
<evidence type="ECO:0000313" key="4">
    <source>
        <dbReference type="Proteomes" id="UP000247555"/>
    </source>
</evidence>
<comment type="caution">
    <text evidence="3">The sequence shown here is derived from an EMBL/GenBank/DDBJ whole genome shotgun (WGS) entry which is preliminary data.</text>
</comment>
<keyword evidence="2" id="KW-0732">Signal</keyword>
<dbReference type="EMBL" id="QJKI01000011">
    <property type="protein sequence ID" value="PXX78372.1"/>
    <property type="molecule type" value="Genomic_DNA"/>
</dbReference>
<dbReference type="Proteomes" id="UP000247555">
    <property type="component" value="Unassembled WGS sequence"/>
</dbReference>
<organism evidence="3 4">
    <name type="scientific">Rivihabitans pingtungensis</name>
    <dbReference type="NCBI Taxonomy" id="1054498"/>
    <lineage>
        <taxon>Bacteria</taxon>
        <taxon>Pseudomonadati</taxon>
        <taxon>Pseudomonadota</taxon>
        <taxon>Betaproteobacteria</taxon>
        <taxon>Neisseriales</taxon>
        <taxon>Aquaspirillaceae</taxon>
        <taxon>Rivihabitans</taxon>
    </lineage>
</organism>
<dbReference type="Pfam" id="PF10634">
    <property type="entry name" value="Iron_transport"/>
    <property type="match status" value="1"/>
</dbReference>
<protein>
    <recommendedName>
        <fullName evidence="5">Fe2+ transport protein</fullName>
    </recommendedName>
</protein>
<dbReference type="PIRSF" id="PIRSF017018">
    <property type="entry name" value="Tp34"/>
    <property type="match status" value="1"/>
</dbReference>
<accession>A0A318KPC5</accession>
<evidence type="ECO:0000256" key="2">
    <source>
        <dbReference type="ARBA" id="ARBA00022729"/>
    </source>
</evidence>
<sequence length="212" mass="23421">MFTDCVVSMRAHAPRHMRQMMIFILSKKGYAMRHFASQLILGALLASAGASALAKEYPIGKPAIKNGMEIGAVYLQPTKMEPEGMMRKAEDSDIHLEADIHAVKNNPNGFEEGAWMPYLLIKYEISKVGGKEVIKGDMMPMVANDGPHYGDNIKLQGPGKYQLKLTVLPPSQNPHGHFGRHVDKETGVGPWFKPFELSYEFAFAGIGKKGGY</sequence>
<gene>
    <name evidence="3" type="ORF">DFR34_1114</name>
</gene>